<protein>
    <submittedName>
        <fullName evidence="3">AAA family ATPase</fullName>
    </submittedName>
</protein>
<sequence>MRRRVEKDLDSWLESPRRKPLVIRGARQTGKTWLVRDLAARHGLDLVEVNFERDPELGTLFSPGGPAEVLPRLSAALGREIDWTGALLFLDEVQAAPEVLARLRYFYEERPDLPVVAAGSLLEFALKEFKHSMPVGRVSYFYLCPMTFEEFLWAAGEKPLADFLQASVETAEVPAALHEKALELFRAYTVVGGMPEAVETWAETLSLFEVQDVQQTLLVTFQDDFNKYRDRVPAEALRATLRGIVRQMGEKFVYSHVDEAISYKTAKRAVEMLVDARLGQKVNATHAKGLPLDDEVDERDFKVLFLDHGLAMKILRLEPIDATQLERCVWSNKGALGEQMVGQSLLAAATPRDKRLFYWSRGGSATAEIDFVTQRHGAVLPIEVKSGAAGKMRSLHLFMQERGLEHAWRFDLNPPSSRMVEVEVPGRGRAFYRLDSWPLYMACFLGEEG</sequence>
<gene>
    <name evidence="3" type="ORF">QJ043_03080</name>
</gene>
<dbReference type="Pfam" id="PF13635">
    <property type="entry name" value="DUF4143"/>
    <property type="match status" value="1"/>
</dbReference>
<dbReference type="Gene3D" id="3.40.50.300">
    <property type="entry name" value="P-loop containing nucleotide triphosphate hydrolases"/>
    <property type="match status" value="1"/>
</dbReference>
<dbReference type="InterPro" id="IPR025420">
    <property type="entry name" value="DUF4143"/>
</dbReference>
<dbReference type="PANTHER" id="PTHR33295:SF7">
    <property type="entry name" value="ATPASE"/>
    <property type="match status" value="1"/>
</dbReference>
<dbReference type="InterPro" id="IPR041682">
    <property type="entry name" value="AAA_14"/>
</dbReference>
<reference evidence="3" key="1">
    <citation type="submission" date="2023-05" db="EMBL/GenBank/DDBJ databases">
        <title>[olsenella] sp. nov., isolated from a pig farm feces dump.</title>
        <authorList>
            <person name="Chang Y.-H."/>
        </authorList>
    </citation>
    <scope>NUCLEOTIDE SEQUENCE</scope>
    <source>
        <strain evidence="3">YH-ols2217</strain>
    </source>
</reference>
<evidence type="ECO:0000313" key="3">
    <source>
        <dbReference type="EMBL" id="MDJ1129069.1"/>
    </source>
</evidence>
<dbReference type="Pfam" id="PF13173">
    <property type="entry name" value="AAA_14"/>
    <property type="match status" value="1"/>
</dbReference>
<feature type="domain" description="DUF4143" evidence="2">
    <location>
        <begin position="222"/>
        <end position="387"/>
    </location>
</feature>
<accession>A0ABT6ZJT5</accession>
<dbReference type="InterPro" id="IPR027417">
    <property type="entry name" value="P-loop_NTPase"/>
</dbReference>
<dbReference type="EMBL" id="JASJEX010000002">
    <property type="protein sequence ID" value="MDJ1129069.1"/>
    <property type="molecule type" value="Genomic_DNA"/>
</dbReference>
<name>A0ABT6ZJT5_9ACTN</name>
<dbReference type="RefSeq" id="WP_283722728.1">
    <property type="nucleotide sequence ID" value="NZ_JASJEX010000002.1"/>
</dbReference>
<keyword evidence="4" id="KW-1185">Reference proteome</keyword>
<comment type="caution">
    <text evidence="3">The sequence shown here is derived from an EMBL/GenBank/DDBJ whole genome shotgun (WGS) entry which is preliminary data.</text>
</comment>
<evidence type="ECO:0000313" key="4">
    <source>
        <dbReference type="Proteomes" id="UP001431693"/>
    </source>
</evidence>
<dbReference type="SUPFAM" id="SSF52540">
    <property type="entry name" value="P-loop containing nucleoside triphosphate hydrolases"/>
    <property type="match status" value="1"/>
</dbReference>
<organism evidence="3 4">
    <name type="scientific">Kribbibacterium absianum</name>
    <dbReference type="NCBI Taxonomy" id="3044210"/>
    <lineage>
        <taxon>Bacteria</taxon>
        <taxon>Bacillati</taxon>
        <taxon>Actinomycetota</taxon>
        <taxon>Coriobacteriia</taxon>
        <taxon>Coriobacteriales</taxon>
        <taxon>Kribbibacteriaceae</taxon>
        <taxon>Kribbibacterium</taxon>
    </lineage>
</organism>
<proteinExistence type="predicted"/>
<feature type="domain" description="AAA" evidence="1">
    <location>
        <begin position="18"/>
        <end position="152"/>
    </location>
</feature>
<evidence type="ECO:0000259" key="1">
    <source>
        <dbReference type="Pfam" id="PF13173"/>
    </source>
</evidence>
<evidence type="ECO:0000259" key="2">
    <source>
        <dbReference type="Pfam" id="PF13635"/>
    </source>
</evidence>
<dbReference type="PANTHER" id="PTHR33295">
    <property type="entry name" value="ATPASE"/>
    <property type="match status" value="1"/>
</dbReference>
<dbReference type="Proteomes" id="UP001431693">
    <property type="component" value="Unassembled WGS sequence"/>
</dbReference>